<evidence type="ECO:0000313" key="2">
    <source>
        <dbReference type="Proteomes" id="UP000655366"/>
    </source>
</evidence>
<dbReference type="Proteomes" id="UP000655366">
    <property type="component" value="Unassembled WGS sequence"/>
</dbReference>
<name>A0A931CR90_9MICC</name>
<dbReference type="AlphaFoldDB" id="A0A931CR90"/>
<dbReference type="SUPFAM" id="SSF52540">
    <property type="entry name" value="P-loop containing nucleoside triphosphate hydrolases"/>
    <property type="match status" value="1"/>
</dbReference>
<protein>
    <submittedName>
        <fullName evidence="1">Uncharacterized protein</fullName>
    </submittedName>
</protein>
<keyword evidence="2" id="KW-1185">Reference proteome</keyword>
<gene>
    <name evidence="1" type="ORF">IV500_17090</name>
</gene>
<sequence length="432" mass="48198">MAKQVSDVFGVATEVRPDSYVDRGRLDDDFAKYLKRNVHVSIRGASKSGKSWLRQKAVPNAIIVQCRLGKTVEDIYREALGALGISLTVRESRAGTFSGQVEASADLGKALIAKVAAKLIAGYSRTTSTESEPLSQNIDDLRFVSQLILDSKRRLVIEDVHYLSFSERKRLSFDLKTLWDFGLYVIIVGIWRQQSLINLNSDLSTRIREFSIEWSDEDLKAILDKGVSALNIELSAALRERLVQDAYSNAGLLQSLALGVLDDAGITEKKTRLQQVGSVEHLDNAAMELAESLNTLYQSFAKRTSAGIRSRTNSTGIYAHAMAGIMAQEDQDLIKGVPLKSVFQAAKQREARILLPNLRTILQKLDQLQIDDEGRGLVVTYDEGREEVIVVDLQVLLYRRFTTTQWPWEGLIEELGDDENVYASDADSSPLW</sequence>
<reference evidence="1 2" key="1">
    <citation type="submission" date="2020-11" db="EMBL/GenBank/DDBJ databases">
        <title>Arthrobacter antarcticus sp. nov., isolated from Antarctic Soil.</title>
        <authorList>
            <person name="Li J."/>
        </authorList>
    </citation>
    <scope>NUCLEOTIDE SEQUENCE [LARGE SCALE GENOMIC DNA]</scope>
    <source>
        <strain evidence="1 2">Z1-20</strain>
    </source>
</reference>
<organism evidence="1 2">
    <name type="scientific">Arthrobacter terrae</name>
    <dbReference type="NCBI Taxonomy" id="2935737"/>
    <lineage>
        <taxon>Bacteria</taxon>
        <taxon>Bacillati</taxon>
        <taxon>Actinomycetota</taxon>
        <taxon>Actinomycetes</taxon>
        <taxon>Micrococcales</taxon>
        <taxon>Micrococcaceae</taxon>
        <taxon>Arthrobacter</taxon>
    </lineage>
</organism>
<dbReference type="EMBL" id="JADNYM010000025">
    <property type="protein sequence ID" value="MBG0741090.1"/>
    <property type="molecule type" value="Genomic_DNA"/>
</dbReference>
<evidence type="ECO:0000313" key="1">
    <source>
        <dbReference type="EMBL" id="MBG0741090.1"/>
    </source>
</evidence>
<proteinExistence type="predicted"/>
<accession>A0A931CR90</accession>
<comment type="caution">
    <text evidence="1">The sequence shown here is derived from an EMBL/GenBank/DDBJ whole genome shotgun (WGS) entry which is preliminary data.</text>
</comment>
<dbReference type="RefSeq" id="WP_196398027.1">
    <property type="nucleotide sequence ID" value="NZ_JADNYM010000025.1"/>
</dbReference>
<dbReference type="InterPro" id="IPR027417">
    <property type="entry name" value="P-loop_NTPase"/>
</dbReference>